<evidence type="ECO:0000259" key="8">
    <source>
        <dbReference type="Pfam" id="PF07992"/>
    </source>
</evidence>
<feature type="domain" description="FAD/NAD(P)-binding" evidence="8">
    <location>
        <begin position="7"/>
        <end position="291"/>
    </location>
</feature>
<dbReference type="Proteomes" id="UP000006055">
    <property type="component" value="Chromosome"/>
</dbReference>
<evidence type="ECO:0000256" key="2">
    <source>
        <dbReference type="ARBA" id="ARBA00022630"/>
    </source>
</evidence>
<dbReference type="KEGG" id="dti:Desti_2134"/>
<gene>
    <name evidence="9" type="ordered locus">Desti_2134</name>
</gene>
<dbReference type="PATRIC" id="fig|706587.4.peg.2456"/>
<dbReference type="eggNOG" id="COG0492">
    <property type="taxonomic scope" value="Bacteria"/>
</dbReference>
<evidence type="ECO:0000256" key="7">
    <source>
        <dbReference type="SAM" id="Phobius"/>
    </source>
</evidence>
<organism evidence="9 10">
    <name type="scientific">Desulfomonile tiedjei (strain ATCC 49306 / DSM 6799 / DCB-1)</name>
    <dbReference type="NCBI Taxonomy" id="706587"/>
    <lineage>
        <taxon>Bacteria</taxon>
        <taxon>Pseudomonadati</taxon>
        <taxon>Thermodesulfobacteriota</taxon>
        <taxon>Desulfomonilia</taxon>
        <taxon>Desulfomonilales</taxon>
        <taxon>Desulfomonilaceae</taxon>
        <taxon>Desulfomonile</taxon>
    </lineage>
</organism>
<evidence type="ECO:0000313" key="9">
    <source>
        <dbReference type="EMBL" id="AFM24832.1"/>
    </source>
</evidence>
<dbReference type="InterPro" id="IPR008255">
    <property type="entry name" value="Pyr_nucl-diS_OxRdtase_2_AS"/>
</dbReference>
<protein>
    <submittedName>
        <fullName evidence="9">Thioredoxin reductase</fullName>
    </submittedName>
</protein>
<dbReference type="GO" id="GO:0016668">
    <property type="term" value="F:oxidoreductase activity, acting on a sulfur group of donors, NAD(P) as acceptor"/>
    <property type="evidence" value="ECO:0007669"/>
    <property type="project" value="UniProtKB-ARBA"/>
</dbReference>
<dbReference type="SUPFAM" id="SSF51905">
    <property type="entry name" value="FAD/NAD(P)-binding domain"/>
    <property type="match status" value="1"/>
</dbReference>
<evidence type="ECO:0000256" key="3">
    <source>
        <dbReference type="ARBA" id="ARBA00022827"/>
    </source>
</evidence>
<keyword evidence="6" id="KW-0676">Redox-active center</keyword>
<dbReference type="OrthoDB" id="9806179at2"/>
<dbReference type="EMBL" id="CP003360">
    <property type="protein sequence ID" value="AFM24832.1"/>
    <property type="molecule type" value="Genomic_DNA"/>
</dbReference>
<name>I4C5J1_DESTA</name>
<sequence length="307" mass="33809">MKEVRPFDVLILGGGIAGMTAAIYLSRARVKTAILEKSICGGLCNYTYMVENFPSYISIHGMDLMQKVRDHVDHLGVSIEEVCMIQSMDISGTEKIIESDDAIYHGKALIVATGRKPIPLSLPECEQVHYCSICDGFPYAGKRVLVLGGGNSGFDESLYLMRIGISHLTLIEVADRFFAAKTVQDELLHNKNVEARTNTRVVDLILENKKLKEVVIENVVTGVSETIPVDGIFAFLGQKPETDFLKGIVNLDDDGYVLVGEDMSTNIPGVYSAGDLNRKRYRQLTTAMNDGTIAALTCERYISSDRC</sequence>
<proteinExistence type="inferred from homology"/>
<dbReference type="STRING" id="706587.Desti_2134"/>
<dbReference type="InterPro" id="IPR036188">
    <property type="entry name" value="FAD/NAD-bd_sf"/>
</dbReference>
<dbReference type="Gene3D" id="3.50.50.60">
    <property type="entry name" value="FAD/NAD(P)-binding domain"/>
    <property type="match status" value="2"/>
</dbReference>
<keyword evidence="7" id="KW-0812">Transmembrane</keyword>
<dbReference type="PROSITE" id="PS00573">
    <property type="entry name" value="PYRIDINE_REDOX_2"/>
    <property type="match status" value="1"/>
</dbReference>
<dbReference type="HOGENOM" id="CLU_031864_5_3_7"/>
<keyword evidence="7" id="KW-1133">Transmembrane helix</keyword>
<evidence type="ECO:0000313" key="10">
    <source>
        <dbReference type="Proteomes" id="UP000006055"/>
    </source>
</evidence>
<keyword evidence="5" id="KW-1015">Disulfide bond</keyword>
<dbReference type="AlphaFoldDB" id="I4C5J1"/>
<dbReference type="RefSeq" id="WP_014809975.1">
    <property type="nucleotide sequence ID" value="NC_018025.1"/>
</dbReference>
<dbReference type="InterPro" id="IPR023753">
    <property type="entry name" value="FAD/NAD-binding_dom"/>
</dbReference>
<dbReference type="PRINTS" id="PR00469">
    <property type="entry name" value="PNDRDTASEII"/>
</dbReference>
<dbReference type="PANTHER" id="PTHR48105">
    <property type="entry name" value="THIOREDOXIN REDUCTASE 1-RELATED-RELATED"/>
    <property type="match status" value="1"/>
</dbReference>
<keyword evidence="2" id="KW-0285">Flavoprotein</keyword>
<feature type="transmembrane region" description="Helical" evidence="7">
    <location>
        <begin position="7"/>
        <end position="25"/>
    </location>
</feature>
<keyword evidence="10" id="KW-1185">Reference proteome</keyword>
<evidence type="ECO:0000256" key="1">
    <source>
        <dbReference type="ARBA" id="ARBA00009333"/>
    </source>
</evidence>
<evidence type="ECO:0000256" key="4">
    <source>
        <dbReference type="ARBA" id="ARBA00023002"/>
    </source>
</evidence>
<accession>I4C5J1</accession>
<reference evidence="10" key="1">
    <citation type="submission" date="2012-06" db="EMBL/GenBank/DDBJ databases">
        <title>Complete sequence of chromosome of Desulfomonile tiedjei DSM 6799.</title>
        <authorList>
            <person name="Lucas S."/>
            <person name="Copeland A."/>
            <person name="Lapidus A."/>
            <person name="Glavina del Rio T."/>
            <person name="Dalin E."/>
            <person name="Tice H."/>
            <person name="Bruce D."/>
            <person name="Goodwin L."/>
            <person name="Pitluck S."/>
            <person name="Peters L."/>
            <person name="Ovchinnikova G."/>
            <person name="Zeytun A."/>
            <person name="Lu M."/>
            <person name="Kyrpides N."/>
            <person name="Mavromatis K."/>
            <person name="Ivanova N."/>
            <person name="Brettin T."/>
            <person name="Detter J.C."/>
            <person name="Han C."/>
            <person name="Larimer F."/>
            <person name="Land M."/>
            <person name="Hauser L."/>
            <person name="Markowitz V."/>
            <person name="Cheng J.-F."/>
            <person name="Hugenholtz P."/>
            <person name="Woyke T."/>
            <person name="Wu D."/>
            <person name="Spring S."/>
            <person name="Schroeder M."/>
            <person name="Brambilla E."/>
            <person name="Klenk H.-P."/>
            <person name="Eisen J.A."/>
        </authorList>
    </citation>
    <scope>NUCLEOTIDE SEQUENCE [LARGE SCALE GENOMIC DNA]</scope>
    <source>
        <strain evidence="10">ATCC 49306 / DSM 6799 / DCB-1</strain>
    </source>
</reference>
<keyword evidence="7" id="KW-0472">Membrane</keyword>
<dbReference type="Pfam" id="PF07992">
    <property type="entry name" value="Pyr_redox_2"/>
    <property type="match status" value="1"/>
</dbReference>
<comment type="similarity">
    <text evidence="1">Belongs to the class-II pyridine nucleotide-disulfide oxidoreductase family.</text>
</comment>
<keyword evidence="3" id="KW-0274">FAD</keyword>
<dbReference type="InterPro" id="IPR050097">
    <property type="entry name" value="Ferredoxin-NADP_redctase_2"/>
</dbReference>
<keyword evidence="4" id="KW-0560">Oxidoreductase</keyword>
<evidence type="ECO:0000256" key="6">
    <source>
        <dbReference type="ARBA" id="ARBA00023284"/>
    </source>
</evidence>
<evidence type="ECO:0000256" key="5">
    <source>
        <dbReference type="ARBA" id="ARBA00023157"/>
    </source>
</evidence>
<dbReference type="PRINTS" id="PR00368">
    <property type="entry name" value="FADPNR"/>
</dbReference>